<dbReference type="EMBL" id="BGZK01000700">
    <property type="protein sequence ID" value="GBP56751.1"/>
    <property type="molecule type" value="Genomic_DNA"/>
</dbReference>
<evidence type="ECO:0000313" key="2">
    <source>
        <dbReference type="EMBL" id="GBP56751.1"/>
    </source>
</evidence>
<sequence length="183" mass="20478">MAVHQITRPVRTVSQRPPPPVKRAVVIQSIRPVCTRDGPGRGGRRRRLSSWLSPPPTALRRVSVTSRRKPPPNAFRRNHLSLFGILAPQGRIHMLVSRLRFSKIEKGSRRGNGGYCHIRQMTTSRIRTGRTYVIASAAKIYFPSVVYSLHGINIDRNDRYATDGLTTVMNRFVEGGSAAAADR</sequence>
<dbReference type="AlphaFoldDB" id="A0A4C1WZF0"/>
<evidence type="ECO:0000313" key="3">
    <source>
        <dbReference type="Proteomes" id="UP000299102"/>
    </source>
</evidence>
<protein>
    <submittedName>
        <fullName evidence="2">Uncharacterized protein</fullName>
    </submittedName>
</protein>
<name>A0A4C1WZF0_EUMVA</name>
<accession>A0A4C1WZF0</accession>
<gene>
    <name evidence="2" type="ORF">EVAR_37007_1</name>
</gene>
<feature type="region of interest" description="Disordered" evidence="1">
    <location>
        <begin position="1"/>
        <end position="20"/>
    </location>
</feature>
<evidence type="ECO:0000256" key="1">
    <source>
        <dbReference type="SAM" id="MobiDB-lite"/>
    </source>
</evidence>
<proteinExistence type="predicted"/>
<organism evidence="2 3">
    <name type="scientific">Eumeta variegata</name>
    <name type="common">Bagworm moth</name>
    <name type="synonym">Eumeta japonica</name>
    <dbReference type="NCBI Taxonomy" id="151549"/>
    <lineage>
        <taxon>Eukaryota</taxon>
        <taxon>Metazoa</taxon>
        <taxon>Ecdysozoa</taxon>
        <taxon>Arthropoda</taxon>
        <taxon>Hexapoda</taxon>
        <taxon>Insecta</taxon>
        <taxon>Pterygota</taxon>
        <taxon>Neoptera</taxon>
        <taxon>Endopterygota</taxon>
        <taxon>Lepidoptera</taxon>
        <taxon>Glossata</taxon>
        <taxon>Ditrysia</taxon>
        <taxon>Tineoidea</taxon>
        <taxon>Psychidae</taxon>
        <taxon>Oiketicinae</taxon>
        <taxon>Eumeta</taxon>
    </lineage>
</organism>
<feature type="region of interest" description="Disordered" evidence="1">
    <location>
        <begin position="35"/>
        <end position="54"/>
    </location>
</feature>
<comment type="caution">
    <text evidence="2">The sequence shown here is derived from an EMBL/GenBank/DDBJ whole genome shotgun (WGS) entry which is preliminary data.</text>
</comment>
<keyword evidence="3" id="KW-1185">Reference proteome</keyword>
<reference evidence="2 3" key="1">
    <citation type="journal article" date="2019" name="Commun. Biol.">
        <title>The bagworm genome reveals a unique fibroin gene that provides high tensile strength.</title>
        <authorList>
            <person name="Kono N."/>
            <person name="Nakamura H."/>
            <person name="Ohtoshi R."/>
            <person name="Tomita M."/>
            <person name="Numata K."/>
            <person name="Arakawa K."/>
        </authorList>
    </citation>
    <scope>NUCLEOTIDE SEQUENCE [LARGE SCALE GENOMIC DNA]</scope>
</reference>
<dbReference type="Proteomes" id="UP000299102">
    <property type="component" value="Unassembled WGS sequence"/>
</dbReference>